<evidence type="ECO:0000256" key="2">
    <source>
        <dbReference type="SAM" id="SignalP"/>
    </source>
</evidence>
<gene>
    <name evidence="3" type="ORF">SAMN04488107_0094</name>
</gene>
<feature type="signal peptide" evidence="2">
    <location>
        <begin position="1"/>
        <end position="19"/>
    </location>
</feature>
<organism evidence="3 4">
    <name type="scientific">Geodermatophilus saharensis</name>
    <dbReference type="NCBI Taxonomy" id="1137994"/>
    <lineage>
        <taxon>Bacteria</taxon>
        <taxon>Bacillati</taxon>
        <taxon>Actinomycetota</taxon>
        <taxon>Actinomycetes</taxon>
        <taxon>Geodermatophilales</taxon>
        <taxon>Geodermatophilaceae</taxon>
        <taxon>Geodermatophilus</taxon>
    </lineage>
</organism>
<feature type="region of interest" description="Disordered" evidence="1">
    <location>
        <begin position="177"/>
        <end position="211"/>
    </location>
</feature>
<dbReference type="RefSeq" id="WP_176449782.1">
    <property type="nucleotide sequence ID" value="NZ_FZOH01000001.1"/>
</dbReference>
<name>A0A238ZH59_9ACTN</name>
<reference evidence="4" key="1">
    <citation type="submission" date="2017-06" db="EMBL/GenBank/DDBJ databases">
        <authorList>
            <person name="Varghese N."/>
            <person name="Submissions S."/>
        </authorList>
    </citation>
    <scope>NUCLEOTIDE SEQUENCE [LARGE SCALE GENOMIC DNA]</scope>
    <source>
        <strain evidence="4">DSM 45423</strain>
    </source>
</reference>
<evidence type="ECO:0000313" key="4">
    <source>
        <dbReference type="Proteomes" id="UP000198386"/>
    </source>
</evidence>
<dbReference type="Proteomes" id="UP000198386">
    <property type="component" value="Unassembled WGS sequence"/>
</dbReference>
<feature type="chain" id="PRO_5038816334" evidence="2">
    <location>
        <begin position="20"/>
        <end position="211"/>
    </location>
</feature>
<dbReference type="AlphaFoldDB" id="A0A238ZH59"/>
<evidence type="ECO:0000256" key="1">
    <source>
        <dbReference type="SAM" id="MobiDB-lite"/>
    </source>
</evidence>
<sequence>MNASRRSAAVLLAAALATAGCGTGSTSVSLEVPACATGDEDHAANGVVLMAQAVPTATWVPCVESVPVGWSFAGLDARRGSARFWLDSDRDGARAIEVRLTADCDTRGATEIPSERDGLRRFERVTQVTPQYLGRRLYLFPGGCLTIVFTLSGDNRGEPLALATQSLDVVSREQLATQVHEASGERLDLDPPDADPPEAGRSATDDGRDPP</sequence>
<dbReference type="EMBL" id="FZOH01000001">
    <property type="protein sequence ID" value="SNR82805.1"/>
    <property type="molecule type" value="Genomic_DNA"/>
</dbReference>
<protein>
    <submittedName>
        <fullName evidence="3">Uncharacterized protein</fullName>
    </submittedName>
</protein>
<dbReference type="PROSITE" id="PS51257">
    <property type="entry name" value="PROKAR_LIPOPROTEIN"/>
    <property type="match status" value="1"/>
</dbReference>
<keyword evidence="4" id="KW-1185">Reference proteome</keyword>
<proteinExistence type="predicted"/>
<accession>A0A238ZH59</accession>
<evidence type="ECO:0000313" key="3">
    <source>
        <dbReference type="EMBL" id="SNR82805.1"/>
    </source>
</evidence>
<keyword evidence="2" id="KW-0732">Signal</keyword>